<protein>
    <submittedName>
        <fullName evidence="2">Peptidase family M23</fullName>
    </submittedName>
</protein>
<name>A0A1G5FDE0_9FIRM</name>
<evidence type="ECO:0000259" key="1">
    <source>
        <dbReference type="Pfam" id="PF01551"/>
    </source>
</evidence>
<reference evidence="2 3" key="1">
    <citation type="submission" date="2016-10" db="EMBL/GenBank/DDBJ databases">
        <authorList>
            <person name="de Groot N.N."/>
        </authorList>
    </citation>
    <scope>NUCLEOTIDE SEQUENCE [LARGE SCALE GENOMIC DNA]</scope>
    <source>
        <strain evidence="2 3">DSM 18978</strain>
    </source>
</reference>
<dbReference type="Proteomes" id="UP000198636">
    <property type="component" value="Unassembled WGS sequence"/>
</dbReference>
<gene>
    <name evidence="2" type="ORF">SAMN03080606_01381</name>
</gene>
<dbReference type="OrthoDB" id="2471812at2"/>
<dbReference type="STRING" id="1120976.SAMN03080606_01381"/>
<dbReference type="SUPFAM" id="SSF51261">
    <property type="entry name" value="Duplicated hybrid motif"/>
    <property type="match status" value="1"/>
</dbReference>
<evidence type="ECO:0000313" key="3">
    <source>
        <dbReference type="Proteomes" id="UP000198636"/>
    </source>
</evidence>
<dbReference type="InterPro" id="IPR011055">
    <property type="entry name" value="Dup_hybrid_motif"/>
</dbReference>
<dbReference type="AlphaFoldDB" id="A0A1G5FDE0"/>
<dbReference type="Gene3D" id="2.70.70.10">
    <property type="entry name" value="Glucose Permease (Domain IIA)"/>
    <property type="match status" value="1"/>
</dbReference>
<dbReference type="Pfam" id="PF01551">
    <property type="entry name" value="Peptidase_M23"/>
    <property type="match status" value="1"/>
</dbReference>
<evidence type="ECO:0000313" key="2">
    <source>
        <dbReference type="EMBL" id="SCY37197.1"/>
    </source>
</evidence>
<organism evidence="2 3">
    <name type="scientific">Alkaliphilus peptidifermentans DSM 18978</name>
    <dbReference type="NCBI Taxonomy" id="1120976"/>
    <lineage>
        <taxon>Bacteria</taxon>
        <taxon>Bacillati</taxon>
        <taxon>Bacillota</taxon>
        <taxon>Clostridia</taxon>
        <taxon>Peptostreptococcales</taxon>
        <taxon>Natronincolaceae</taxon>
        <taxon>Alkaliphilus</taxon>
    </lineage>
</organism>
<dbReference type="EMBL" id="FMUS01000007">
    <property type="protein sequence ID" value="SCY37197.1"/>
    <property type="molecule type" value="Genomic_DNA"/>
</dbReference>
<dbReference type="PANTHER" id="PTHR21666">
    <property type="entry name" value="PEPTIDASE-RELATED"/>
    <property type="match status" value="1"/>
</dbReference>
<dbReference type="RefSeq" id="WP_091541540.1">
    <property type="nucleotide sequence ID" value="NZ_FMUS01000007.1"/>
</dbReference>
<sequence length="433" mass="48770">MKRFIPMILILLICMIQPFGYGDVVFNVENDSMPYQINVDKDNEVLFTFDDTINKYSLALYNEKKELYQTDSSEKVVTVKNLPKDIVIDFIISYDTASGLNNISGSMILQSSKGKTNLSYSTISFYTEVTDREINTLSSTRYESEPNDTFASANRIYDDENVYGYISSRSDVDYFKIKFTQAGKANFWLGSIPSGCDYDLEVYDSSQNLLKGSYKGGNSDELISQITIEPNKDYYIKVYSYTGYDAADSYHLRAKLYADDDYGAFGWEYMYTDTDFRHISSGYKLSDRPTHYGIDIVSSNSSNHISEAVITNVYDGKIIIARYSSSAGYYVVVETDSIDPNSGNKLRVRYLHMKEGLYVAEGFNITTGAIIGLTGNTGDVRPKPTLENPLAGTHLHFDVNKSGKNSNLYASDTVNPQWFFPSITFTGKTSDLE</sequence>
<dbReference type="InterPro" id="IPR050570">
    <property type="entry name" value="Cell_wall_metabolism_enzyme"/>
</dbReference>
<dbReference type="GO" id="GO:0004222">
    <property type="term" value="F:metalloendopeptidase activity"/>
    <property type="evidence" value="ECO:0007669"/>
    <property type="project" value="TreeGrafter"/>
</dbReference>
<feature type="domain" description="M23ase beta-sheet core" evidence="1">
    <location>
        <begin position="290"/>
        <end position="407"/>
    </location>
</feature>
<dbReference type="Gene3D" id="2.60.120.380">
    <property type="match status" value="1"/>
</dbReference>
<dbReference type="CDD" id="cd12797">
    <property type="entry name" value="M23_peptidase"/>
    <property type="match status" value="1"/>
</dbReference>
<dbReference type="InterPro" id="IPR016047">
    <property type="entry name" value="M23ase_b-sheet_dom"/>
</dbReference>
<proteinExistence type="predicted"/>
<accession>A0A1G5FDE0</accession>
<dbReference type="SUPFAM" id="SSF89260">
    <property type="entry name" value="Collagen-binding domain"/>
    <property type="match status" value="1"/>
</dbReference>
<dbReference type="PANTHER" id="PTHR21666:SF270">
    <property type="entry name" value="MUREIN HYDROLASE ACTIVATOR ENVC"/>
    <property type="match status" value="1"/>
</dbReference>
<keyword evidence="3" id="KW-1185">Reference proteome</keyword>